<name>A0A507ZQT2_9FLAO</name>
<dbReference type="SUPFAM" id="SSF52540">
    <property type="entry name" value="P-loop containing nucleoside triphosphate hydrolases"/>
    <property type="match status" value="2"/>
</dbReference>
<dbReference type="GO" id="GO:0006302">
    <property type="term" value="P:double-strand break repair"/>
    <property type="evidence" value="ECO:0007669"/>
    <property type="project" value="InterPro"/>
</dbReference>
<evidence type="ECO:0000313" key="2">
    <source>
        <dbReference type="EMBL" id="TQD39307.1"/>
    </source>
</evidence>
<feature type="coiled-coil region" evidence="1">
    <location>
        <begin position="194"/>
        <end position="282"/>
    </location>
</feature>
<evidence type="ECO:0000313" key="3">
    <source>
        <dbReference type="Proteomes" id="UP000317169"/>
    </source>
</evidence>
<evidence type="ECO:0000256" key="1">
    <source>
        <dbReference type="SAM" id="Coils"/>
    </source>
</evidence>
<comment type="caution">
    <text evidence="2">The sequence shown here is derived from an EMBL/GenBank/DDBJ whole genome shotgun (WGS) entry which is preliminary data.</text>
</comment>
<accession>A0A507ZQT2</accession>
<proteinExistence type="predicted"/>
<dbReference type="Pfam" id="PF13558">
    <property type="entry name" value="SbcC_Walker_B"/>
    <property type="match status" value="1"/>
</dbReference>
<dbReference type="Proteomes" id="UP000317169">
    <property type="component" value="Unassembled WGS sequence"/>
</dbReference>
<feature type="coiled-coil region" evidence="1">
    <location>
        <begin position="545"/>
        <end position="586"/>
    </location>
</feature>
<dbReference type="OrthoDB" id="9795626at2"/>
<dbReference type="Gene3D" id="3.40.50.300">
    <property type="entry name" value="P-loop containing nucleotide triphosphate hydrolases"/>
    <property type="match status" value="2"/>
</dbReference>
<dbReference type="RefSeq" id="WP_141421254.1">
    <property type="nucleotide sequence ID" value="NZ_VIAR01000004.1"/>
</dbReference>
<keyword evidence="1" id="KW-0175">Coiled coil</keyword>
<protein>
    <submittedName>
        <fullName evidence="2">AAA family ATPase</fullName>
    </submittedName>
</protein>
<feature type="coiled-coil region" evidence="1">
    <location>
        <begin position="403"/>
        <end position="520"/>
    </location>
</feature>
<dbReference type="PANTHER" id="PTHR32114:SF2">
    <property type="entry name" value="ABC TRANSPORTER ABCH.3"/>
    <property type="match status" value="1"/>
</dbReference>
<dbReference type="InterPro" id="IPR027417">
    <property type="entry name" value="P-loop_NTPase"/>
</dbReference>
<keyword evidence="3" id="KW-1185">Reference proteome</keyword>
<feature type="coiled-coil region" evidence="1">
    <location>
        <begin position="627"/>
        <end position="725"/>
    </location>
</feature>
<reference evidence="2 3" key="1">
    <citation type="submission" date="2019-06" db="EMBL/GenBank/DDBJ databases">
        <title>Flavibacter putida gen. nov., sp. nov., a novel marine bacterium of the family Flavobacteriaceae isolated from coastal seawater.</title>
        <authorList>
            <person name="Feng X."/>
        </authorList>
    </citation>
    <scope>NUCLEOTIDE SEQUENCE [LARGE SCALE GENOMIC DNA]</scope>
    <source>
        <strain evidence="2 3">PLHSN227</strain>
    </source>
</reference>
<dbReference type="AlphaFoldDB" id="A0A507ZQT2"/>
<organism evidence="2 3">
    <name type="scientific">Haloflavibacter putidus</name>
    <dbReference type="NCBI Taxonomy" id="2576776"/>
    <lineage>
        <taxon>Bacteria</taxon>
        <taxon>Pseudomonadati</taxon>
        <taxon>Bacteroidota</taxon>
        <taxon>Flavobacteriia</taxon>
        <taxon>Flavobacteriales</taxon>
        <taxon>Flavobacteriaceae</taxon>
        <taxon>Haloflavibacter</taxon>
    </lineage>
</organism>
<gene>
    <name evidence="2" type="ORF">FKR84_05275</name>
</gene>
<dbReference type="GO" id="GO:0016887">
    <property type="term" value="F:ATP hydrolysis activity"/>
    <property type="evidence" value="ECO:0007669"/>
    <property type="project" value="InterPro"/>
</dbReference>
<dbReference type="PANTHER" id="PTHR32114">
    <property type="entry name" value="ABC TRANSPORTER ABCH.3"/>
    <property type="match status" value="1"/>
</dbReference>
<sequence length="1008" mass="116525">MKILKLHFKNINSLKGEHEVDFTRAPFVQNNLFAITGPTGSGKTTLLDVISLALFNQVPRLGKMSTSEVLKKGAILTRNQKEAFAQVTYACAEGKFCSRWEISTARTGNLRDYEMFVSEVATNKTLSLKKSEVPTKNEELIGLNYEQFIKSVVLAQGDFAKFLQVPKKERGALLEKITGTGIYRQLGQLAYKKYTELEKTVNEQKTKISTYEEQLISDKVYLEKQKQAEELRQLKEKNQKNIDQLKVAIGEKEKLADLEKNLQRLTTENEENEEKLKNFIKEKGAALKKHQELQGFTEEIQQWKNFSEQVVNLHEKENYNQKKLAAIKTKLKQNGEVFRTTFGLDFTEDNFQEELEDYKLKVRELYKDKQSIGTEFQALAKNLQQELKDFGFQLSKKNPQENLQQLEDLQRQNENKKNSLEQKHAFSENTKINEEQEKIRLQLKELRAAEKLYSEIKQLEKEVTKFKTEQEAKQKQIEGFPERIKELTQEVKMLNLQIEAKENEQKIALLQKKLEDYRKELEAEKPCPLCGSLEHPYAEHLPEKDDKIKTALKKLQNELNIKQKELTQKETKLETTLAQNKSLEKSILENNAEIQKKQKSYQTEFSQNLQDLKLQDFANLEEKYTDKLDALQAYDRFSRQAEQLEKALRNLKSLKLLLQKGKSKLEEIAKFFKGDDFEAEINTTEKDYFNFSQEKKQLKKQQTDLEEEKKEIEKKLQKNTETLEANLKPLGYTSIPQALKNLLPHNLVSSYQKEHEDLKNRQISLHTRINDLKKQQEAAQEKVVGTSLEDLREGLEQETQKQATTDKDLRELHRIITNQLQNIKTINKLKSEIRDQLQINKRWKILKELIGDATGNKFNDYAQDLTLSQLLILANKRLALLTDRYKMDKPIADEDDSLVAIDKHMGGQRRSVKTLSGGETFLLSLALALALSDFASRNVEINSLFIDEGFGTLDPETLDQTLDTLEVLQAKSSKMIGVISHVSSLKERIATQIQLSQNGQGYSSLKVV</sequence>
<dbReference type="EMBL" id="VIAR01000004">
    <property type="protein sequence ID" value="TQD39307.1"/>
    <property type="molecule type" value="Genomic_DNA"/>
</dbReference>